<accession>A0ABR3GDB3</accession>
<feature type="compositionally biased region" description="Polar residues" evidence="1">
    <location>
        <begin position="98"/>
        <end position="110"/>
    </location>
</feature>
<evidence type="ECO:0000256" key="1">
    <source>
        <dbReference type="SAM" id="MobiDB-lite"/>
    </source>
</evidence>
<dbReference type="EMBL" id="JBBBZM010000110">
    <property type="protein sequence ID" value="KAL0633905.1"/>
    <property type="molecule type" value="Genomic_DNA"/>
</dbReference>
<dbReference type="PANTHER" id="PTHR12357:SF89">
    <property type="entry name" value="YTH DOMAIN-CONTAINING FAMILY PROTEIN"/>
    <property type="match status" value="1"/>
</dbReference>
<feature type="compositionally biased region" description="Polar residues" evidence="1">
    <location>
        <begin position="338"/>
        <end position="352"/>
    </location>
</feature>
<comment type="caution">
    <text evidence="3">The sequence shown here is derived from an EMBL/GenBank/DDBJ whole genome shotgun (WGS) entry which is preliminary data.</text>
</comment>
<name>A0ABR3GDB3_9PEZI</name>
<dbReference type="Pfam" id="PF04146">
    <property type="entry name" value="YTH"/>
    <property type="match status" value="1"/>
</dbReference>
<dbReference type="Proteomes" id="UP001447188">
    <property type="component" value="Unassembled WGS sequence"/>
</dbReference>
<evidence type="ECO:0000313" key="4">
    <source>
        <dbReference type="Proteomes" id="UP001447188"/>
    </source>
</evidence>
<evidence type="ECO:0000313" key="3">
    <source>
        <dbReference type="EMBL" id="KAL0633905.1"/>
    </source>
</evidence>
<gene>
    <name evidence="3" type="primary">YTHDF2</name>
    <name evidence="3" type="ORF">Q9L58_007208</name>
</gene>
<keyword evidence="4" id="KW-1185">Reference proteome</keyword>
<feature type="region of interest" description="Disordered" evidence="1">
    <location>
        <begin position="338"/>
        <end position="362"/>
    </location>
</feature>
<protein>
    <submittedName>
        <fullName evidence="3">YTH domain-containing protein 2</fullName>
    </submittedName>
</protein>
<dbReference type="Gene3D" id="3.10.590.10">
    <property type="entry name" value="ph1033 like domains"/>
    <property type="match status" value="1"/>
</dbReference>
<dbReference type="InterPro" id="IPR007275">
    <property type="entry name" value="YTH_domain"/>
</dbReference>
<dbReference type="CDD" id="cd21134">
    <property type="entry name" value="YTH"/>
    <property type="match status" value="1"/>
</dbReference>
<feature type="region of interest" description="Disordered" evidence="1">
    <location>
        <begin position="97"/>
        <end position="126"/>
    </location>
</feature>
<organism evidence="3 4">
    <name type="scientific">Discina gigas</name>
    <dbReference type="NCBI Taxonomy" id="1032678"/>
    <lineage>
        <taxon>Eukaryota</taxon>
        <taxon>Fungi</taxon>
        <taxon>Dikarya</taxon>
        <taxon>Ascomycota</taxon>
        <taxon>Pezizomycotina</taxon>
        <taxon>Pezizomycetes</taxon>
        <taxon>Pezizales</taxon>
        <taxon>Discinaceae</taxon>
        <taxon>Discina</taxon>
    </lineage>
</organism>
<proteinExistence type="predicted"/>
<feature type="domain" description="YTH" evidence="2">
    <location>
        <begin position="397"/>
        <end position="531"/>
    </location>
</feature>
<dbReference type="InterPro" id="IPR045168">
    <property type="entry name" value="YTH_prot"/>
</dbReference>
<dbReference type="PROSITE" id="PS50882">
    <property type="entry name" value="YTH"/>
    <property type="match status" value="1"/>
</dbReference>
<reference evidence="3 4" key="1">
    <citation type="submission" date="2024-02" db="EMBL/GenBank/DDBJ databases">
        <title>Discinaceae phylogenomics.</title>
        <authorList>
            <person name="Dirks A.C."/>
            <person name="James T.Y."/>
        </authorList>
    </citation>
    <scope>NUCLEOTIDE SEQUENCE [LARGE SCALE GENOMIC DNA]</scope>
    <source>
        <strain evidence="3 4">ACD0624</strain>
    </source>
</reference>
<evidence type="ECO:0000259" key="2">
    <source>
        <dbReference type="PROSITE" id="PS50882"/>
    </source>
</evidence>
<sequence>MGTMANFNPLQDTGTMDLRRPRSLWRRTESNLEGDFHGSKMFDMPQNKGLRRIASTLDFFSPEFRNGRTNTMLQPASENSNSHSGYLNSRYITDDSVDTSYHTPTTSSMSGIDRSRSIGMNSSVPSKRVPYPVPTVFFGAPRQREEPYITTQQPIARPTPKAKLNISNSDPTATTSAANDVKFPVTSNVTDNLYALYENELRKQTPRLRKEHTEPLPKLTTQSEWPALRHSYGLAREDRGRGLRTKEEHDAATRKNFEDSLFPGGLDTFINFNLQNKVERDIINANAGGVQIRLASPIPTSRSFIGPQIPPMSGKKLIETLQEFEQTPAYIDNYNIQSYDGQDSIDPKSTQATHDRDGRKRKGFKRGDCALQVALKENWAVVMNVINEPIEIVSGLNRYYVIKSNCELDVFASLKFGIWTSTDLGNQRLDKAFRDPKRRGSIYLFFSVTGSGKFCGVAEMTSAADLSAHAGCWSDKRWRGRFDVRWKIIKDVLNNDLRHFRILNNDHKPFTNCRDTQEILPDVGDQILRIFCNYTTNTSLLESACPPKYSAFEEQYLN</sequence>
<dbReference type="PANTHER" id="PTHR12357">
    <property type="entry name" value="YTH YT521-B HOMOLOGY DOMAIN-CONTAINING"/>
    <property type="match status" value="1"/>
</dbReference>